<organism evidence="6 8">
    <name type="scientific">Oceanimonas baumannii</name>
    <dbReference type="NCBI Taxonomy" id="129578"/>
    <lineage>
        <taxon>Bacteria</taxon>
        <taxon>Pseudomonadati</taxon>
        <taxon>Pseudomonadota</taxon>
        <taxon>Gammaproteobacteria</taxon>
        <taxon>Aeromonadales</taxon>
        <taxon>Aeromonadaceae</taxon>
        <taxon>Oceanimonas</taxon>
    </lineage>
</organism>
<dbReference type="Proteomes" id="UP000243640">
    <property type="component" value="Unassembled WGS sequence"/>
</dbReference>
<dbReference type="PROSITE" id="PS51257">
    <property type="entry name" value="PROKAR_LIPOPROTEIN"/>
    <property type="match status" value="1"/>
</dbReference>
<dbReference type="InterPro" id="IPR050810">
    <property type="entry name" value="Bact_Secretion_Sys_Channel"/>
</dbReference>
<evidence type="ECO:0000313" key="8">
    <source>
        <dbReference type="Proteomes" id="UP000243640"/>
    </source>
</evidence>
<dbReference type="Gene3D" id="3.55.50.30">
    <property type="match status" value="1"/>
</dbReference>
<reference evidence="6 8" key="1">
    <citation type="submission" date="2017-08" db="EMBL/GenBank/DDBJ databases">
        <title>Draft Genome Sequence of the Marine Bacterium Oceanimonas baumannii ATCC 700832.</title>
        <authorList>
            <person name="Mcclelland W.D."/>
            <person name="Brennan M.A."/>
            <person name="Trachtenberg A.M."/>
            <person name="Maclea K.S."/>
        </authorList>
    </citation>
    <scope>NUCLEOTIDE SEQUENCE [LARGE SCALE GENOMIC DNA]</scope>
    <source>
        <strain evidence="6 8">ATCC 700832</strain>
    </source>
</reference>
<sequence length="716" mass="77800">MRKFSNKEYTPAYSKLALCVLSGLVLSGCVVQPDMTVKPVQATKMNDASSQVIVNEAEGALSGQGGRGINPRSNVPGAPLLQKAEAKATERNNIALPEEKVSINADGMPLNYFINLALGDVLGLDYIVDESLTSNEQLVTLRVTQPVSSERMLGLIEEALQVNNVMLTVEDGLVTVIPASKGEKGNISMLAETVGPKLKYGNVVEIIPIYYLPMIEASSMAERIVRESQGTVLIQNNLNALMVISRRDDIEKIHQLLSKLDVPKRVSNHMTVVQPSYLTQEELMEDLQRALKAAGVPVYEEEGNNGVVLVPMSNNILLISSSTRAWLDYTQDWVSRLDRPKPVGSGDGVYAYYMKNTKAADAWEVVSAIFGAQQEMGEGGQPGADLLANANKEIERSNSNMVTPSYPLPGNRGGMRDNNNSGRAQNMSVVTDEYRVVVDAKRNALIFTGRYSDYQRLVELLKFVDQRPRQVLLQAVIAEVSLQDSTSLGVTWDITDGKITGGTNALSEAGFLNLTGVFSDVTAKLNAALTNSQARILSTPRIIALDQESASINVGDQIAVKTGQIGGNDNNQEVATFQYISVGLTLDITPSINQNGLVELTVSQEVSVPGTAGGGDTPPIQTRSLNTKLLADSGDTVYMGGLIRRNTSTTERKVPFFGDIPGLGYLFKHQKDEVNVTELVLLITPYVINSRDDAEFYTNEFRTITGWNPFEPQGDS</sequence>
<dbReference type="PANTHER" id="PTHR30332">
    <property type="entry name" value="PROBABLE GENERAL SECRETION PATHWAY PROTEIN D"/>
    <property type="match status" value="1"/>
</dbReference>
<comment type="caution">
    <text evidence="6">The sequence shown here is derived from an EMBL/GenBank/DDBJ whole genome shotgun (WGS) entry which is preliminary data.</text>
</comment>
<evidence type="ECO:0000256" key="3">
    <source>
        <dbReference type="RuleBase" id="RU004003"/>
    </source>
</evidence>
<dbReference type="GO" id="GO:0009306">
    <property type="term" value="P:protein secretion"/>
    <property type="evidence" value="ECO:0007669"/>
    <property type="project" value="InterPro"/>
</dbReference>
<dbReference type="GO" id="GO:0016020">
    <property type="term" value="C:membrane"/>
    <property type="evidence" value="ECO:0007669"/>
    <property type="project" value="UniProtKB-SubCell"/>
</dbReference>
<comment type="subcellular location">
    <subcellularLocation>
        <location evidence="1">Membrane</location>
    </subcellularLocation>
</comment>
<protein>
    <submittedName>
        <fullName evidence="7">General secretion pathway protein D</fullName>
    </submittedName>
    <submittedName>
        <fullName evidence="6">Secretin</fullName>
    </submittedName>
</protein>
<dbReference type="OrthoDB" id="9779724at2"/>
<gene>
    <name evidence="6" type="ORF">B6S09_02145</name>
    <name evidence="7" type="ORF">LY04_02790</name>
</gene>
<feature type="domain" description="Type II/III secretion system secretin-like" evidence="5">
    <location>
        <begin position="530"/>
        <end position="688"/>
    </location>
</feature>
<evidence type="ECO:0000256" key="2">
    <source>
        <dbReference type="ARBA" id="ARBA00023136"/>
    </source>
</evidence>
<dbReference type="Proteomes" id="UP000295058">
    <property type="component" value="Unassembled WGS sequence"/>
</dbReference>
<comment type="similarity">
    <text evidence="3">Belongs to the bacterial secretin family.</text>
</comment>
<dbReference type="EMBL" id="NQJF01000002">
    <property type="protein sequence ID" value="OYD25669.1"/>
    <property type="molecule type" value="Genomic_DNA"/>
</dbReference>
<dbReference type="InterPro" id="IPR004846">
    <property type="entry name" value="T2SS/T3SS_dom"/>
</dbReference>
<accession>A0A235CMK8</accession>
<dbReference type="Pfam" id="PF00263">
    <property type="entry name" value="Secretin"/>
    <property type="match status" value="1"/>
</dbReference>
<dbReference type="AlphaFoldDB" id="A0A235CMK8"/>
<evidence type="ECO:0000313" key="6">
    <source>
        <dbReference type="EMBL" id="OYD25669.1"/>
    </source>
</evidence>
<dbReference type="InterPro" id="IPR038591">
    <property type="entry name" value="NolW-like_sf"/>
</dbReference>
<reference evidence="7 9" key="2">
    <citation type="submission" date="2019-03" db="EMBL/GenBank/DDBJ databases">
        <title>Genomic Encyclopedia of Archaeal and Bacterial Type Strains, Phase II (KMG-II): from individual species to whole genera.</title>
        <authorList>
            <person name="Goeker M."/>
        </authorList>
    </citation>
    <scope>NUCLEOTIDE SEQUENCE [LARGE SCALE GENOMIC DNA]</scope>
    <source>
        <strain evidence="7 9">DSM 15594</strain>
    </source>
</reference>
<keyword evidence="2" id="KW-0472">Membrane</keyword>
<dbReference type="Gene3D" id="3.30.1370.120">
    <property type="match status" value="2"/>
</dbReference>
<dbReference type="PANTHER" id="PTHR30332:SF25">
    <property type="entry name" value="SECRETIN XPSD"/>
    <property type="match status" value="1"/>
</dbReference>
<dbReference type="EMBL" id="SODO01000012">
    <property type="protein sequence ID" value="TDW56985.1"/>
    <property type="molecule type" value="Genomic_DNA"/>
</dbReference>
<name>A0A235CMK8_9GAMM</name>
<feature type="region of interest" description="Disordered" evidence="4">
    <location>
        <begin position="399"/>
        <end position="423"/>
    </location>
</feature>
<dbReference type="GO" id="GO:0015627">
    <property type="term" value="C:type II protein secretion system complex"/>
    <property type="evidence" value="ECO:0007669"/>
    <property type="project" value="TreeGrafter"/>
</dbReference>
<proteinExistence type="inferred from homology"/>
<evidence type="ECO:0000313" key="9">
    <source>
        <dbReference type="Proteomes" id="UP000295058"/>
    </source>
</evidence>
<keyword evidence="9" id="KW-1185">Reference proteome</keyword>
<dbReference type="InterPro" id="IPR001775">
    <property type="entry name" value="GspD/PilQ"/>
</dbReference>
<evidence type="ECO:0000256" key="1">
    <source>
        <dbReference type="ARBA" id="ARBA00004370"/>
    </source>
</evidence>
<dbReference type="PRINTS" id="PR00811">
    <property type="entry name" value="BCTERIALGSPD"/>
</dbReference>
<evidence type="ECO:0000259" key="5">
    <source>
        <dbReference type="Pfam" id="PF00263"/>
    </source>
</evidence>
<evidence type="ECO:0000313" key="7">
    <source>
        <dbReference type="EMBL" id="TDW56985.1"/>
    </source>
</evidence>
<evidence type="ECO:0000256" key="4">
    <source>
        <dbReference type="SAM" id="MobiDB-lite"/>
    </source>
</evidence>